<accession>A0A7S6HSC4</accession>
<keyword evidence="3" id="KW-1185">Reference proteome</keyword>
<feature type="transmembrane region" description="Helical" evidence="1">
    <location>
        <begin position="6"/>
        <end position="27"/>
    </location>
</feature>
<dbReference type="Proteomes" id="UP000595970">
    <property type="component" value="Segment"/>
</dbReference>
<evidence type="ECO:0000256" key="1">
    <source>
        <dbReference type="SAM" id="Phobius"/>
    </source>
</evidence>
<reference evidence="2 3" key="1">
    <citation type="journal article" date="2021" name="Arch.">
        <title>Characterization of bacteriophage T7-Ah reveals its lytic activity against a subset of both mesophilic and psychrophilic Aeromonas salmonicida strains.</title>
        <authorList>
            <person name="Leduc G.R."/>
            <person name="Paquet V.E."/>
            <person name="Vincent A.T."/>
            <person name="Charette S.J."/>
        </authorList>
    </citation>
    <scope>NUCLEOTIDE SEQUENCE [LARGE SCALE GENOMIC DNA]</scope>
</reference>
<keyword evidence="1" id="KW-0812">Transmembrane</keyword>
<evidence type="ECO:0000313" key="2">
    <source>
        <dbReference type="EMBL" id="QOC54783.1"/>
    </source>
</evidence>
<proteinExistence type="predicted"/>
<evidence type="ECO:0000313" key="3">
    <source>
        <dbReference type="Proteomes" id="UP000595970"/>
    </source>
</evidence>
<protein>
    <submittedName>
        <fullName evidence="2">Uncharacterized protein</fullName>
    </submittedName>
</protein>
<organism evidence="2 3">
    <name type="scientific">Aeromonas phage T7-Ah</name>
    <dbReference type="NCBI Taxonomy" id="2759196"/>
    <lineage>
        <taxon>Viruses</taxon>
        <taxon>Duplodnaviria</taxon>
        <taxon>Heunggongvirae</taxon>
        <taxon>Uroviricota</taxon>
        <taxon>Caudoviricetes</taxon>
        <taxon>Autographivirales</taxon>
        <taxon>Autotranscriptaviridae</taxon>
        <taxon>Studiervirinae</taxon>
        <taxon>Armandvirus</taxon>
        <taxon>Armandvirus T7Ah</taxon>
    </lineage>
</organism>
<name>A0A7S6HSC4_9CAUD</name>
<dbReference type="EMBL" id="MT740748">
    <property type="protein sequence ID" value="QOC54783.1"/>
    <property type="molecule type" value="Genomic_DNA"/>
</dbReference>
<keyword evidence="1" id="KW-1133">Transmembrane helix</keyword>
<sequence>MVLSNPIVLTLACVGIGVVIGVALCSIMQYKLFKPKM</sequence>
<keyword evidence="1" id="KW-0472">Membrane</keyword>